<dbReference type="FunFam" id="2.10.25.10:FF:000119">
    <property type="entry name" value="vitamin K-dependent protein S"/>
    <property type="match status" value="1"/>
</dbReference>
<dbReference type="EnsemblMetazoa" id="XM_028662263.1">
    <property type="protein sequence ID" value="XP_028518064.1"/>
    <property type="gene ID" value="LOC114574258"/>
</dbReference>
<dbReference type="PROSITE" id="PS01187">
    <property type="entry name" value="EGF_CA"/>
    <property type="match status" value="1"/>
</dbReference>
<dbReference type="Gene3D" id="2.10.25.10">
    <property type="entry name" value="Laminin"/>
    <property type="match status" value="5"/>
</dbReference>
<dbReference type="GeneID" id="114574258"/>
<dbReference type="PROSITE" id="PS50026">
    <property type="entry name" value="EGF_3"/>
    <property type="match status" value="1"/>
</dbReference>
<keyword evidence="3" id="KW-0732">Signal</keyword>
<dbReference type="OrthoDB" id="5966313at2759"/>
<dbReference type="InterPro" id="IPR001881">
    <property type="entry name" value="EGF-like_Ca-bd_dom"/>
</dbReference>
<dbReference type="InterPro" id="IPR009030">
    <property type="entry name" value="Growth_fac_rcpt_cys_sf"/>
</dbReference>
<evidence type="ECO:0000256" key="2">
    <source>
        <dbReference type="ARBA" id="ARBA00022536"/>
    </source>
</evidence>
<dbReference type="Proteomes" id="UP000887567">
    <property type="component" value="Unplaced"/>
</dbReference>
<sequence length="253" mass="27604">VNISFIATDAKGAVALLRPVFHLCACQNGAKCVQQLDEIQTQSDNRFAILSCECRSGYAGHYCENDVDACQVNLNPCYPGVVCKDLPAPANESGYECGPCPSGLTGKGDSCQDIDECQGGLKRCSQNCYNTPGSFICGCDNGYSLQNDGSTCQDINECQPLADCMQKCENTPGSYQCSCNSDFKVDLSDPKKCIPKFPCKDGSHGCQDVCFESNDVATCACRMGYQLKSDKKSYVKDSNQKYLALYKRVLMWR</sequence>
<keyword evidence="5 6" id="KW-1015">Disulfide bond</keyword>
<dbReference type="CDD" id="cd00054">
    <property type="entry name" value="EGF_CA"/>
    <property type="match status" value="1"/>
</dbReference>
<comment type="caution">
    <text evidence="6">Lacks conserved residue(s) required for the propagation of feature annotation.</text>
</comment>
<evidence type="ECO:0000256" key="1">
    <source>
        <dbReference type="ARBA" id="ARBA00006373"/>
    </source>
</evidence>
<dbReference type="PROSITE" id="PS00022">
    <property type="entry name" value="EGF_1"/>
    <property type="match status" value="1"/>
</dbReference>
<dbReference type="GO" id="GO:0005509">
    <property type="term" value="F:calcium ion binding"/>
    <property type="evidence" value="ECO:0007669"/>
    <property type="project" value="InterPro"/>
</dbReference>
<dbReference type="InterPro" id="IPR049883">
    <property type="entry name" value="NOTCH1_EGF-like"/>
</dbReference>
<keyword evidence="4" id="KW-0677">Repeat</keyword>
<dbReference type="InterPro" id="IPR000152">
    <property type="entry name" value="EGF-type_Asp/Asn_hydroxyl_site"/>
</dbReference>
<dbReference type="KEGG" id="epa:114574258"/>
<keyword evidence="9" id="KW-1185">Reference proteome</keyword>
<dbReference type="SMART" id="SM00179">
    <property type="entry name" value="EGF_CA"/>
    <property type="match status" value="3"/>
</dbReference>
<evidence type="ECO:0000256" key="3">
    <source>
        <dbReference type="ARBA" id="ARBA00022729"/>
    </source>
</evidence>
<dbReference type="SUPFAM" id="SSF57184">
    <property type="entry name" value="Growth factor receptor domain"/>
    <property type="match status" value="1"/>
</dbReference>
<dbReference type="AlphaFoldDB" id="A0A913YSA1"/>
<comment type="similarity">
    <text evidence="1">Belongs to the EGF domain peptide family.</text>
</comment>
<dbReference type="SUPFAM" id="SSF57196">
    <property type="entry name" value="EGF/Laminin"/>
    <property type="match status" value="1"/>
</dbReference>
<evidence type="ECO:0000256" key="4">
    <source>
        <dbReference type="ARBA" id="ARBA00022737"/>
    </source>
</evidence>
<keyword evidence="2 6" id="KW-0245">EGF-like domain</keyword>
<dbReference type="InterPro" id="IPR018097">
    <property type="entry name" value="EGF_Ca-bd_CS"/>
</dbReference>
<proteinExistence type="inferred from homology"/>
<evidence type="ECO:0000256" key="5">
    <source>
        <dbReference type="ARBA" id="ARBA00023157"/>
    </source>
</evidence>
<protein>
    <recommendedName>
        <fullName evidence="7">EGF-like domain-containing protein</fullName>
    </recommendedName>
</protein>
<organism evidence="8 9">
    <name type="scientific">Exaiptasia diaphana</name>
    <name type="common">Tropical sea anemone</name>
    <name type="synonym">Aiptasia pulchella</name>
    <dbReference type="NCBI Taxonomy" id="2652724"/>
    <lineage>
        <taxon>Eukaryota</taxon>
        <taxon>Metazoa</taxon>
        <taxon>Cnidaria</taxon>
        <taxon>Anthozoa</taxon>
        <taxon>Hexacorallia</taxon>
        <taxon>Actiniaria</taxon>
        <taxon>Aiptasiidae</taxon>
        <taxon>Exaiptasia</taxon>
    </lineage>
</organism>
<evidence type="ECO:0000313" key="8">
    <source>
        <dbReference type="EnsemblMetazoa" id="XP_028518064.1"/>
    </source>
</evidence>
<accession>A0A913YSA1</accession>
<dbReference type="InterPro" id="IPR000742">
    <property type="entry name" value="EGF"/>
</dbReference>
<dbReference type="Pfam" id="PF07645">
    <property type="entry name" value="EGF_CA"/>
    <property type="match status" value="2"/>
</dbReference>
<dbReference type="RefSeq" id="XP_028518064.1">
    <property type="nucleotide sequence ID" value="XM_028662263.1"/>
</dbReference>
<feature type="disulfide bond" evidence="6">
    <location>
        <begin position="54"/>
        <end position="63"/>
    </location>
</feature>
<dbReference type="SMART" id="SM00181">
    <property type="entry name" value="EGF"/>
    <property type="match status" value="5"/>
</dbReference>
<evidence type="ECO:0000313" key="9">
    <source>
        <dbReference type="Proteomes" id="UP000887567"/>
    </source>
</evidence>
<feature type="domain" description="EGF-like" evidence="7">
    <location>
        <begin position="20"/>
        <end position="64"/>
    </location>
</feature>
<reference evidence="8" key="1">
    <citation type="submission" date="2022-11" db="UniProtKB">
        <authorList>
            <consortium name="EnsemblMetazoa"/>
        </authorList>
    </citation>
    <scope>IDENTIFICATION</scope>
</reference>
<evidence type="ECO:0000256" key="6">
    <source>
        <dbReference type="PROSITE-ProRule" id="PRU00076"/>
    </source>
</evidence>
<dbReference type="OMA" id="AGHYCEN"/>
<dbReference type="PANTHER" id="PTHR24039:SF58">
    <property type="entry name" value="EGF-LIKE DOMAIN-CONTAINING PROTEIN"/>
    <property type="match status" value="1"/>
</dbReference>
<evidence type="ECO:0000259" key="7">
    <source>
        <dbReference type="PROSITE" id="PS50026"/>
    </source>
</evidence>
<name>A0A913YSA1_EXADI</name>
<dbReference type="PANTHER" id="PTHR24039">
    <property type="entry name" value="FIBRILLIN-RELATED"/>
    <property type="match status" value="1"/>
</dbReference>
<dbReference type="PROSITE" id="PS01186">
    <property type="entry name" value="EGF_2"/>
    <property type="match status" value="2"/>
</dbReference>
<dbReference type="PROSITE" id="PS00010">
    <property type="entry name" value="ASX_HYDROXYL"/>
    <property type="match status" value="2"/>
</dbReference>